<dbReference type="Proteomes" id="UP000299102">
    <property type="component" value="Unassembled WGS sequence"/>
</dbReference>
<sequence length="69" mass="7122">MHRMHNSKITLLTFAVAVSSSIATPNEQAARALTPPTTDVTAYLRAFAGRAVAFGASGARAGFSTSLPS</sequence>
<proteinExistence type="predicted"/>
<feature type="signal peptide" evidence="1">
    <location>
        <begin position="1"/>
        <end position="23"/>
    </location>
</feature>
<dbReference type="EMBL" id="BGZK01000151">
    <property type="protein sequence ID" value="GBP23530.1"/>
    <property type="molecule type" value="Genomic_DNA"/>
</dbReference>
<evidence type="ECO:0000256" key="1">
    <source>
        <dbReference type="SAM" id="SignalP"/>
    </source>
</evidence>
<protein>
    <submittedName>
        <fullName evidence="2">Uncharacterized protein</fullName>
    </submittedName>
</protein>
<feature type="chain" id="PRO_5020034191" evidence="1">
    <location>
        <begin position="24"/>
        <end position="69"/>
    </location>
</feature>
<comment type="caution">
    <text evidence="2">The sequence shown here is derived from an EMBL/GenBank/DDBJ whole genome shotgun (WGS) entry which is preliminary data.</text>
</comment>
<gene>
    <name evidence="2" type="ORF">EVAR_12811_1</name>
</gene>
<evidence type="ECO:0000313" key="2">
    <source>
        <dbReference type="EMBL" id="GBP23530.1"/>
    </source>
</evidence>
<name>A0A4C1UBL7_EUMVA</name>
<dbReference type="AlphaFoldDB" id="A0A4C1UBL7"/>
<evidence type="ECO:0000313" key="3">
    <source>
        <dbReference type="Proteomes" id="UP000299102"/>
    </source>
</evidence>
<keyword evidence="1" id="KW-0732">Signal</keyword>
<organism evidence="2 3">
    <name type="scientific">Eumeta variegata</name>
    <name type="common">Bagworm moth</name>
    <name type="synonym">Eumeta japonica</name>
    <dbReference type="NCBI Taxonomy" id="151549"/>
    <lineage>
        <taxon>Eukaryota</taxon>
        <taxon>Metazoa</taxon>
        <taxon>Ecdysozoa</taxon>
        <taxon>Arthropoda</taxon>
        <taxon>Hexapoda</taxon>
        <taxon>Insecta</taxon>
        <taxon>Pterygota</taxon>
        <taxon>Neoptera</taxon>
        <taxon>Endopterygota</taxon>
        <taxon>Lepidoptera</taxon>
        <taxon>Glossata</taxon>
        <taxon>Ditrysia</taxon>
        <taxon>Tineoidea</taxon>
        <taxon>Psychidae</taxon>
        <taxon>Oiketicinae</taxon>
        <taxon>Eumeta</taxon>
    </lineage>
</organism>
<accession>A0A4C1UBL7</accession>
<reference evidence="2 3" key="1">
    <citation type="journal article" date="2019" name="Commun. Biol.">
        <title>The bagworm genome reveals a unique fibroin gene that provides high tensile strength.</title>
        <authorList>
            <person name="Kono N."/>
            <person name="Nakamura H."/>
            <person name="Ohtoshi R."/>
            <person name="Tomita M."/>
            <person name="Numata K."/>
            <person name="Arakawa K."/>
        </authorList>
    </citation>
    <scope>NUCLEOTIDE SEQUENCE [LARGE SCALE GENOMIC DNA]</scope>
</reference>
<keyword evidence="3" id="KW-1185">Reference proteome</keyword>